<protein>
    <submittedName>
        <fullName evidence="3">FusA2 protein</fullName>
    </submittedName>
</protein>
<feature type="transmembrane region" description="Helical" evidence="2">
    <location>
        <begin position="152"/>
        <end position="169"/>
    </location>
</feature>
<dbReference type="OrthoDB" id="498037at2759"/>
<feature type="transmembrane region" description="Helical" evidence="2">
    <location>
        <begin position="390"/>
        <end position="413"/>
    </location>
</feature>
<feature type="transmembrane region" description="Helical" evidence="2">
    <location>
        <begin position="695"/>
        <end position="715"/>
    </location>
</feature>
<feature type="transmembrane region" description="Helical" evidence="2">
    <location>
        <begin position="434"/>
        <end position="456"/>
    </location>
</feature>
<reference evidence="3" key="1">
    <citation type="submission" date="2021-02" db="EMBL/GenBank/DDBJ databases">
        <authorList>
            <person name="Dougan E. K."/>
            <person name="Rhodes N."/>
            <person name="Thang M."/>
            <person name="Chan C."/>
        </authorList>
    </citation>
    <scope>NUCLEOTIDE SEQUENCE</scope>
</reference>
<keyword evidence="2" id="KW-0472">Membrane</keyword>
<evidence type="ECO:0000256" key="1">
    <source>
        <dbReference type="SAM" id="MobiDB-lite"/>
    </source>
</evidence>
<gene>
    <name evidence="3" type="primary">fusA2</name>
    <name evidence="3" type="ORF">SNEC2469_LOCUS3040</name>
</gene>
<sequence length="983" mass="109774">MMKLFKRDYGSHESLSSDPDLEDAMKDPESAIFDSTASRDPAKLGFRGDFILCMIVILLFSGLVVGLWSEMGCGSVCLHFLQRHFAVVFICAAGSAVILVLLYLLDFFMPPHLPGEFLVLYSGDSWLGRGLLTAAVAQILVGILFLADRFPTAPLVLTIFLCPTGLILVRQLTKPKPRFHLDAKGTASQEQNLKARLRMLKMVTGEEKEQRIFYKAAAIAFFVTALVCIIVWIPWAVTTSVRFDVSTDPVEREMNFVRWATPLIVGICNLIFASFAALRVALDKTYQGTDHNRAQIILSSRSHMNRELMDFRIAKLRVQLASEDADVGTQLQRTRDRAQQYLIQHTAHMRQLSNIVQTVGCGFIALLGALFIAFQLWAADSHIADMVQCFLAFFFLTFLAFICLSFNRIWQAMSAWLQDLPMWKSMLGICESSWARAGFLVLMLPLLPLVLAMSAVNQAVRSLRGLHPGGRCLTERIQAVFAQMARWEWVSIASWAYVMAVILILYKIIPIFLNVLLAWLKSFVTNLPFLGILGFTFGAGMFLFMLPPVPGPPIYLFGGLVISGRSPYGFWWGCVICILLCVVLKLAACAIQQKIIGQMLGSRQSIRRMVGIHRPFMRAIESILRRPGFNFGKCMILCGGPDWPTSVLAGIMRISLIQCTIGTLPVIFSTIPLALTGSFYLKRDESEVWARAGNLMFSLTALVSVTFWAGMGWAIQDAFDKLNDQIHAPKVEFVELDWLDYCEDRIKEKCQLKAGDLPALVRFCHFGGALLMVFVAQVFFWRAGMCFGTFKVTDDLEGLKWWPWSEGSGKPMINQYGLSGLFLILVSFVLLFLSRAWRGRHNSQTREHVMKELRGEEEAWKQRRTEEAENWVPPRSVSGSPIIRSALAKPMPDSDSVVNVVAAALEGAEFADEKALTKLGLEDLDQPMETETQVPDDESSSLPQKPAMTAITPGATVFGRPPVESDDSSTDPVTSPPRTSIRL</sequence>
<feature type="transmembrane region" description="Helical" evidence="2">
    <location>
        <begin position="759"/>
        <end position="781"/>
    </location>
</feature>
<feature type="transmembrane region" description="Helical" evidence="2">
    <location>
        <begin position="527"/>
        <end position="549"/>
    </location>
</feature>
<dbReference type="EMBL" id="CAJNJA010007399">
    <property type="protein sequence ID" value="CAE7224061.1"/>
    <property type="molecule type" value="Genomic_DNA"/>
</dbReference>
<evidence type="ECO:0000256" key="2">
    <source>
        <dbReference type="SAM" id="Phobius"/>
    </source>
</evidence>
<keyword evidence="2" id="KW-0812">Transmembrane</keyword>
<name>A0A812K826_9DINO</name>
<feature type="transmembrane region" description="Helical" evidence="2">
    <location>
        <begin position="569"/>
        <end position="591"/>
    </location>
</feature>
<feature type="compositionally biased region" description="Low complexity" evidence="1">
    <location>
        <begin position="970"/>
        <end position="983"/>
    </location>
</feature>
<feature type="transmembrane region" description="Helical" evidence="2">
    <location>
        <begin position="50"/>
        <end position="69"/>
    </location>
</feature>
<feature type="region of interest" description="Disordered" evidence="1">
    <location>
        <begin position="1"/>
        <end position="23"/>
    </location>
</feature>
<feature type="transmembrane region" description="Helical" evidence="2">
    <location>
        <begin position="81"/>
        <end position="105"/>
    </location>
</feature>
<feature type="compositionally biased region" description="Basic and acidic residues" evidence="1">
    <location>
        <begin position="1"/>
        <end position="11"/>
    </location>
</feature>
<evidence type="ECO:0000313" key="3">
    <source>
        <dbReference type="EMBL" id="CAE7224061.1"/>
    </source>
</evidence>
<dbReference type="Proteomes" id="UP000601435">
    <property type="component" value="Unassembled WGS sequence"/>
</dbReference>
<organism evidence="3 4">
    <name type="scientific">Symbiodinium necroappetens</name>
    <dbReference type="NCBI Taxonomy" id="1628268"/>
    <lineage>
        <taxon>Eukaryota</taxon>
        <taxon>Sar</taxon>
        <taxon>Alveolata</taxon>
        <taxon>Dinophyceae</taxon>
        <taxon>Suessiales</taxon>
        <taxon>Symbiodiniaceae</taxon>
        <taxon>Symbiodinium</taxon>
    </lineage>
</organism>
<feature type="transmembrane region" description="Helical" evidence="2">
    <location>
        <begin position="495"/>
        <end position="520"/>
    </location>
</feature>
<dbReference type="AlphaFoldDB" id="A0A812K826"/>
<feature type="transmembrane region" description="Helical" evidence="2">
    <location>
        <begin position="212"/>
        <end position="236"/>
    </location>
</feature>
<keyword evidence="2" id="KW-1133">Transmembrane helix</keyword>
<feature type="compositionally biased region" description="Acidic residues" evidence="1">
    <location>
        <begin position="922"/>
        <end position="939"/>
    </location>
</feature>
<comment type="caution">
    <text evidence="3">The sequence shown here is derived from an EMBL/GenBank/DDBJ whole genome shotgun (WGS) entry which is preliminary data.</text>
</comment>
<feature type="transmembrane region" description="Helical" evidence="2">
    <location>
        <begin position="654"/>
        <end position="675"/>
    </location>
</feature>
<keyword evidence="4" id="KW-1185">Reference proteome</keyword>
<proteinExistence type="predicted"/>
<feature type="transmembrane region" description="Helical" evidence="2">
    <location>
        <begin position="355"/>
        <end position="378"/>
    </location>
</feature>
<feature type="transmembrane region" description="Helical" evidence="2">
    <location>
        <begin position="256"/>
        <end position="278"/>
    </location>
</feature>
<feature type="transmembrane region" description="Helical" evidence="2">
    <location>
        <begin position="126"/>
        <end position="146"/>
    </location>
</feature>
<accession>A0A812K826</accession>
<feature type="region of interest" description="Disordered" evidence="1">
    <location>
        <begin position="921"/>
        <end position="983"/>
    </location>
</feature>
<evidence type="ECO:0000313" key="4">
    <source>
        <dbReference type="Proteomes" id="UP000601435"/>
    </source>
</evidence>
<feature type="transmembrane region" description="Helical" evidence="2">
    <location>
        <begin position="813"/>
        <end position="833"/>
    </location>
</feature>